<gene>
    <name evidence="4" type="primary">rodZ</name>
    <name evidence="4" type="ORF">GPUN_0248</name>
</gene>
<dbReference type="SMART" id="SM00530">
    <property type="entry name" value="HTH_XRE"/>
    <property type="match status" value="1"/>
</dbReference>
<dbReference type="RefSeq" id="WP_006002608.1">
    <property type="nucleotide sequence ID" value="NZ_BAET01000004.1"/>
</dbReference>
<keyword evidence="5" id="KW-1185">Reference proteome</keyword>
<keyword evidence="2" id="KW-0812">Transmembrane</keyword>
<accession>H5T7X4</accession>
<dbReference type="EMBL" id="BAET01000004">
    <property type="protein sequence ID" value="GAB54401.1"/>
    <property type="molecule type" value="Genomic_DNA"/>
</dbReference>
<dbReference type="PANTHER" id="PTHR34475:SF1">
    <property type="entry name" value="CYTOSKELETON PROTEIN RODZ"/>
    <property type="match status" value="1"/>
</dbReference>
<feature type="transmembrane region" description="Helical" evidence="2">
    <location>
        <begin position="125"/>
        <end position="145"/>
    </location>
</feature>
<dbReference type="SUPFAM" id="SSF47413">
    <property type="entry name" value="lambda repressor-like DNA-binding domains"/>
    <property type="match status" value="1"/>
</dbReference>
<feature type="compositionally biased region" description="Polar residues" evidence="1">
    <location>
        <begin position="9"/>
        <end position="24"/>
    </location>
</feature>
<evidence type="ECO:0000256" key="2">
    <source>
        <dbReference type="SAM" id="Phobius"/>
    </source>
</evidence>
<dbReference type="PROSITE" id="PS50943">
    <property type="entry name" value="HTH_CROC1"/>
    <property type="match status" value="1"/>
</dbReference>
<dbReference type="STRING" id="56804.BAE46_10255"/>
<name>H5T7X4_9ALTE</name>
<dbReference type="PANTHER" id="PTHR34475">
    <property type="match status" value="1"/>
</dbReference>
<dbReference type="InterPro" id="IPR010982">
    <property type="entry name" value="Lambda_DNA-bd_dom_sf"/>
</dbReference>
<dbReference type="CDD" id="cd00093">
    <property type="entry name" value="HTH_XRE"/>
    <property type="match status" value="1"/>
</dbReference>
<dbReference type="Proteomes" id="UP000053586">
    <property type="component" value="Unassembled WGS sequence"/>
</dbReference>
<sequence>MSDEDKKLQQTSSSVNAETQSVDYENSPGKQLKKAREDLGLTQQQVADRLHLRPNSVKAVENDALEPGVSLIFSKGYVRLYAKLVYLEVQPLLDAYERIHSRSNQPAKLQSFSKRVSREADDHKWNMVTVVVALLVLGSVIGWWAQQSDSLTTSQRFVSETLDKLFSESEQSEDGASTSSSETDSIGKKESVLGLNLEQQDIARLNTGPEILEEDIDNSASIITNLSENEDSEQGLDANAEVLEQTDQTDQTDNEANQQFQTAVPNIVNISPATSAKVVNGVRMNADGSINMAFTFKTDCWVSVKDVNNETIAIGIKKQGRVMEVSGLAPIEIILCTPDNVDIDFGGKAIDMSVYPSGQAANFTLTVES</sequence>
<keyword evidence="2" id="KW-1133">Transmembrane helix</keyword>
<dbReference type="OrthoDB" id="9790252at2"/>
<dbReference type="Pfam" id="PF13413">
    <property type="entry name" value="HTH_25"/>
    <property type="match status" value="1"/>
</dbReference>
<organism evidence="4 5">
    <name type="scientific">Glaciecola punicea ACAM 611</name>
    <dbReference type="NCBI Taxonomy" id="1121923"/>
    <lineage>
        <taxon>Bacteria</taxon>
        <taxon>Pseudomonadati</taxon>
        <taxon>Pseudomonadota</taxon>
        <taxon>Gammaproteobacteria</taxon>
        <taxon>Alteromonadales</taxon>
        <taxon>Alteromonadaceae</taxon>
        <taxon>Glaciecola</taxon>
    </lineage>
</organism>
<dbReference type="AlphaFoldDB" id="H5T7X4"/>
<evidence type="ECO:0000259" key="3">
    <source>
        <dbReference type="PROSITE" id="PS50943"/>
    </source>
</evidence>
<feature type="region of interest" description="Disordered" evidence="1">
    <location>
        <begin position="168"/>
        <end position="187"/>
    </location>
</feature>
<dbReference type="eggNOG" id="COG1426">
    <property type="taxonomic scope" value="Bacteria"/>
</dbReference>
<feature type="domain" description="HTH cro/C1-type" evidence="3">
    <location>
        <begin position="32"/>
        <end position="73"/>
    </location>
</feature>
<dbReference type="InterPro" id="IPR001387">
    <property type="entry name" value="Cro/C1-type_HTH"/>
</dbReference>
<feature type="region of interest" description="Disordered" evidence="1">
    <location>
        <begin position="1"/>
        <end position="34"/>
    </location>
</feature>
<dbReference type="InterPro" id="IPR025194">
    <property type="entry name" value="RodZ-like_C"/>
</dbReference>
<comment type="caution">
    <text evidence="4">The sequence shown here is derived from an EMBL/GenBank/DDBJ whole genome shotgun (WGS) entry which is preliminary data.</text>
</comment>
<protein>
    <submittedName>
        <fullName evidence="4">Cytoskeleton protein RodZ</fullName>
    </submittedName>
</protein>
<evidence type="ECO:0000313" key="5">
    <source>
        <dbReference type="Proteomes" id="UP000053586"/>
    </source>
</evidence>
<evidence type="ECO:0000313" key="4">
    <source>
        <dbReference type="EMBL" id="GAB54401.1"/>
    </source>
</evidence>
<reference evidence="4 5" key="1">
    <citation type="journal article" date="2012" name="J. Bacteriol.">
        <title>Genome sequence of proteorhodopsin-containing sea ice bacterium Glaciecola punicea ACAM 611T.</title>
        <authorList>
            <person name="Qin Q.-L."/>
            <person name="Xie B.-B."/>
            <person name="Shu Y.-L."/>
            <person name="Rong J.-C."/>
            <person name="Zhao D.-L."/>
            <person name="Zhang X.-Y."/>
            <person name="Chen X.-L."/>
            <person name="Zhou B.-C."/>
            <person name="Zhanga Y.-Z."/>
        </authorList>
    </citation>
    <scope>NUCLEOTIDE SEQUENCE [LARGE SCALE GENOMIC DNA]</scope>
    <source>
        <strain evidence="4 5">ACAM 611</strain>
    </source>
</reference>
<keyword evidence="2" id="KW-0472">Membrane</keyword>
<evidence type="ECO:0000256" key="1">
    <source>
        <dbReference type="SAM" id="MobiDB-lite"/>
    </source>
</evidence>
<dbReference type="GO" id="GO:0003677">
    <property type="term" value="F:DNA binding"/>
    <property type="evidence" value="ECO:0007669"/>
    <property type="project" value="InterPro"/>
</dbReference>
<dbReference type="Pfam" id="PF13464">
    <property type="entry name" value="RodZ_C"/>
    <property type="match status" value="1"/>
</dbReference>
<feature type="compositionally biased region" description="Polar residues" evidence="1">
    <location>
        <begin position="174"/>
        <end position="184"/>
    </location>
</feature>
<proteinExistence type="predicted"/>
<reference evidence="4 5" key="2">
    <citation type="journal article" date="2017" name="Antonie Van Leeuwenhoek">
        <title>Rhizobium rhizosphaerae sp. nov., a novel species isolated from rice rhizosphere.</title>
        <authorList>
            <person name="Zhao J.J."/>
            <person name="Zhang J."/>
            <person name="Zhang R.J."/>
            <person name="Zhang C.W."/>
            <person name="Yin H.Q."/>
            <person name="Zhang X.X."/>
        </authorList>
    </citation>
    <scope>NUCLEOTIDE SEQUENCE [LARGE SCALE GENOMIC DNA]</scope>
    <source>
        <strain evidence="4 5">ACAM 611</strain>
    </source>
</reference>
<dbReference type="Gene3D" id="1.10.260.40">
    <property type="entry name" value="lambda repressor-like DNA-binding domains"/>
    <property type="match status" value="1"/>
</dbReference>
<dbReference type="InterPro" id="IPR050400">
    <property type="entry name" value="Bact_Cytoskel_RodZ"/>
</dbReference>